<sequence length="166" mass="18725">MNFQFQDTAAGIEECLQQLRTQLAQEYPDIPSVARRRFVMAAHLATKVLRREKCTTIRFDKNAVEYPAGSILPLYALEEGQHHGEARCMADLALHGVRYEQVDDLTEDDALADGFNSKEELIDTLESFYGQLAPADVVCIYNFSLIQMGPHRNAHIRHATAEMLSV</sequence>
<dbReference type="SUPFAM" id="SSF88697">
    <property type="entry name" value="PUA domain-like"/>
    <property type="match status" value="1"/>
</dbReference>
<keyword evidence="3" id="KW-1185">Reference proteome</keyword>
<dbReference type="Pfam" id="PF04266">
    <property type="entry name" value="ASCH"/>
    <property type="match status" value="1"/>
</dbReference>
<reference evidence="2 3" key="1">
    <citation type="submission" date="2018-09" db="EMBL/GenBank/DDBJ databases">
        <title>Mesorhizobium carmichaelinearum sp. nov. isolated from Carmichaelinea spp. root nodules in New Zealand.</title>
        <authorList>
            <person name="De Meyer S.E."/>
        </authorList>
    </citation>
    <scope>NUCLEOTIDE SEQUENCE [LARGE SCALE GENOMIC DNA]</scope>
    <source>
        <strain evidence="2 3">ICMP19557</strain>
    </source>
</reference>
<dbReference type="InterPro" id="IPR015947">
    <property type="entry name" value="PUA-like_sf"/>
</dbReference>
<evidence type="ECO:0000313" key="3">
    <source>
        <dbReference type="Proteomes" id="UP000272706"/>
    </source>
</evidence>
<dbReference type="Gene3D" id="2.30.130.30">
    <property type="entry name" value="Hypothetical protein"/>
    <property type="match status" value="1"/>
</dbReference>
<dbReference type="PANTHER" id="PTHR42250">
    <property type="entry name" value="ASCH DOMAIN-CONTAINING PROTEIN"/>
    <property type="match status" value="1"/>
</dbReference>
<name>A0A3A5K7V5_9HYPH</name>
<evidence type="ECO:0000313" key="2">
    <source>
        <dbReference type="EMBL" id="RJT30828.1"/>
    </source>
</evidence>
<comment type="caution">
    <text evidence="2">The sequence shown here is derived from an EMBL/GenBank/DDBJ whole genome shotgun (WGS) entry which is preliminary data.</text>
</comment>
<dbReference type="SMART" id="SM01022">
    <property type="entry name" value="ASCH"/>
    <property type="match status" value="1"/>
</dbReference>
<dbReference type="OrthoDB" id="8445310at2"/>
<dbReference type="Proteomes" id="UP000272706">
    <property type="component" value="Unassembled WGS sequence"/>
</dbReference>
<dbReference type="EMBL" id="QZWZ01000034">
    <property type="protein sequence ID" value="RJT30828.1"/>
    <property type="molecule type" value="Genomic_DNA"/>
</dbReference>
<accession>A0A3A5K7V5</accession>
<dbReference type="RefSeq" id="WP_120017825.1">
    <property type="nucleotide sequence ID" value="NZ_QZWZ01000034.1"/>
</dbReference>
<dbReference type="PANTHER" id="PTHR42250:SF1">
    <property type="entry name" value="ASCH DOMAIN-CONTAINING PROTEIN"/>
    <property type="match status" value="1"/>
</dbReference>
<evidence type="ECO:0000259" key="1">
    <source>
        <dbReference type="SMART" id="SM01022"/>
    </source>
</evidence>
<dbReference type="InterPro" id="IPR007374">
    <property type="entry name" value="ASCH_domain"/>
</dbReference>
<feature type="domain" description="ASCH" evidence="1">
    <location>
        <begin position="38"/>
        <end position="147"/>
    </location>
</feature>
<proteinExistence type="predicted"/>
<protein>
    <submittedName>
        <fullName evidence="2">ASCH domain-containing protein</fullName>
    </submittedName>
</protein>
<organism evidence="2 3">
    <name type="scientific">Mesorhizobium waimense</name>
    <dbReference type="NCBI Taxonomy" id="1300307"/>
    <lineage>
        <taxon>Bacteria</taxon>
        <taxon>Pseudomonadati</taxon>
        <taxon>Pseudomonadota</taxon>
        <taxon>Alphaproteobacteria</taxon>
        <taxon>Hyphomicrobiales</taxon>
        <taxon>Phyllobacteriaceae</taxon>
        <taxon>Mesorhizobium</taxon>
    </lineage>
</organism>
<dbReference type="AlphaFoldDB" id="A0A3A5K7V5"/>
<gene>
    <name evidence="2" type="ORF">D3227_29970</name>
</gene>